<accession>A0A7W0HL15</accession>
<dbReference type="Gene3D" id="1.20.120.350">
    <property type="entry name" value="Voltage-gated potassium channels. Chain C"/>
    <property type="match status" value="1"/>
</dbReference>
<gene>
    <name evidence="7" type="ORF">HNR65_002153</name>
</gene>
<evidence type="ECO:0000313" key="7">
    <source>
        <dbReference type="EMBL" id="MBA2881822.1"/>
    </source>
</evidence>
<evidence type="ECO:0000256" key="4">
    <source>
        <dbReference type="ARBA" id="ARBA00023136"/>
    </source>
</evidence>
<feature type="transmembrane region" description="Helical" evidence="5">
    <location>
        <begin position="7"/>
        <end position="28"/>
    </location>
</feature>
<evidence type="ECO:0000256" key="5">
    <source>
        <dbReference type="SAM" id="Phobius"/>
    </source>
</evidence>
<sequence length="142" mass="16705">MQQISKAWDVFVDITTLIWFVVFIIPLVSDGRGAGWVGPVMAVIGGIYVIELVVIFRRSAGFWDFLRQAWLDLLLLIPFFRIFRVGRIARLFRLRRLARFVRNHKSLRRIARTSVIETSVEGLDLVQKTFERLSRFFSAYRR</sequence>
<dbReference type="InterPro" id="IPR005821">
    <property type="entry name" value="Ion_trans_dom"/>
</dbReference>
<dbReference type="InterPro" id="IPR027359">
    <property type="entry name" value="Volt_channel_dom_sf"/>
</dbReference>
<feature type="transmembrane region" description="Helical" evidence="5">
    <location>
        <begin position="34"/>
        <end position="57"/>
    </location>
</feature>
<dbReference type="EMBL" id="JACDUS010000005">
    <property type="protein sequence ID" value="MBA2881822.1"/>
    <property type="molecule type" value="Genomic_DNA"/>
</dbReference>
<keyword evidence="2 5" id="KW-0812">Transmembrane</keyword>
<protein>
    <recommendedName>
        <fullName evidence="6">Ion transport domain-containing protein</fullName>
    </recommendedName>
</protein>
<dbReference type="GO" id="GO:0005216">
    <property type="term" value="F:monoatomic ion channel activity"/>
    <property type="evidence" value="ECO:0007669"/>
    <property type="project" value="InterPro"/>
</dbReference>
<dbReference type="Proteomes" id="UP000525298">
    <property type="component" value="Unassembled WGS sequence"/>
</dbReference>
<dbReference type="Pfam" id="PF00520">
    <property type="entry name" value="Ion_trans"/>
    <property type="match status" value="1"/>
</dbReference>
<organism evidence="7 8">
    <name type="scientific">Desulfosalsimonas propionicica</name>
    <dbReference type="NCBI Taxonomy" id="332175"/>
    <lineage>
        <taxon>Bacteria</taxon>
        <taxon>Pseudomonadati</taxon>
        <taxon>Thermodesulfobacteriota</taxon>
        <taxon>Desulfobacteria</taxon>
        <taxon>Desulfobacterales</taxon>
        <taxon>Desulfosalsimonadaceae</taxon>
        <taxon>Desulfosalsimonas</taxon>
    </lineage>
</organism>
<evidence type="ECO:0000256" key="3">
    <source>
        <dbReference type="ARBA" id="ARBA00022989"/>
    </source>
</evidence>
<keyword evidence="4 5" id="KW-0472">Membrane</keyword>
<dbReference type="AlphaFoldDB" id="A0A7W0HL15"/>
<evidence type="ECO:0000313" key="8">
    <source>
        <dbReference type="Proteomes" id="UP000525298"/>
    </source>
</evidence>
<dbReference type="GO" id="GO:0016020">
    <property type="term" value="C:membrane"/>
    <property type="evidence" value="ECO:0007669"/>
    <property type="project" value="UniProtKB-SubCell"/>
</dbReference>
<evidence type="ECO:0000256" key="2">
    <source>
        <dbReference type="ARBA" id="ARBA00022692"/>
    </source>
</evidence>
<dbReference type="SUPFAM" id="SSF81324">
    <property type="entry name" value="Voltage-gated potassium channels"/>
    <property type="match status" value="1"/>
</dbReference>
<evidence type="ECO:0000256" key="1">
    <source>
        <dbReference type="ARBA" id="ARBA00004141"/>
    </source>
</evidence>
<reference evidence="7 8" key="1">
    <citation type="submission" date="2020-07" db="EMBL/GenBank/DDBJ databases">
        <title>Genomic Encyclopedia of Type Strains, Phase IV (KMG-IV): sequencing the most valuable type-strain genomes for metagenomic binning, comparative biology and taxonomic classification.</title>
        <authorList>
            <person name="Goeker M."/>
        </authorList>
    </citation>
    <scope>NUCLEOTIDE SEQUENCE [LARGE SCALE GENOMIC DNA]</scope>
    <source>
        <strain evidence="7 8">DSM 17721</strain>
    </source>
</reference>
<proteinExistence type="predicted"/>
<feature type="domain" description="Ion transport" evidence="6">
    <location>
        <begin position="6"/>
        <end position="113"/>
    </location>
</feature>
<evidence type="ECO:0000259" key="6">
    <source>
        <dbReference type="Pfam" id="PF00520"/>
    </source>
</evidence>
<name>A0A7W0HL15_9BACT</name>
<comment type="subcellular location">
    <subcellularLocation>
        <location evidence="1">Membrane</location>
        <topology evidence="1">Multi-pass membrane protein</topology>
    </subcellularLocation>
</comment>
<keyword evidence="8" id="KW-1185">Reference proteome</keyword>
<keyword evidence="3 5" id="KW-1133">Transmembrane helix</keyword>
<comment type="caution">
    <text evidence="7">The sequence shown here is derived from an EMBL/GenBank/DDBJ whole genome shotgun (WGS) entry which is preliminary data.</text>
</comment>
<dbReference type="RefSeq" id="WP_181551471.1">
    <property type="nucleotide sequence ID" value="NZ_JACDUS010000005.1"/>
</dbReference>